<dbReference type="EMBL" id="FXYE01000002">
    <property type="protein sequence ID" value="SMX43202.1"/>
    <property type="molecule type" value="Genomic_DNA"/>
</dbReference>
<feature type="chain" id="PRO_5012556948" evidence="1">
    <location>
        <begin position="24"/>
        <end position="461"/>
    </location>
</feature>
<dbReference type="Proteomes" id="UP000202922">
    <property type="component" value="Unassembled WGS sequence"/>
</dbReference>
<feature type="signal peptide" evidence="1">
    <location>
        <begin position="1"/>
        <end position="23"/>
    </location>
</feature>
<gene>
    <name evidence="3" type="ORF">COL8621_02241</name>
</gene>
<evidence type="ECO:0000259" key="2">
    <source>
        <dbReference type="Pfam" id="PF01471"/>
    </source>
</evidence>
<evidence type="ECO:0000313" key="4">
    <source>
        <dbReference type="Proteomes" id="UP000202922"/>
    </source>
</evidence>
<dbReference type="SUPFAM" id="SSF47090">
    <property type="entry name" value="PGBD-like"/>
    <property type="match status" value="1"/>
</dbReference>
<keyword evidence="4" id="KW-1185">Reference proteome</keyword>
<dbReference type="Pfam" id="PF01471">
    <property type="entry name" value="PG_binding_1"/>
    <property type="match status" value="1"/>
</dbReference>
<dbReference type="OrthoDB" id="7444491at2"/>
<dbReference type="Gene3D" id="1.10.101.10">
    <property type="entry name" value="PGBD-like superfamily/PGBD"/>
    <property type="match status" value="1"/>
</dbReference>
<accession>A0A238KM81</accession>
<evidence type="ECO:0000313" key="3">
    <source>
        <dbReference type="EMBL" id="SMX43202.1"/>
    </source>
</evidence>
<organism evidence="3 4">
    <name type="scientific">Actibacterium lipolyticum</name>
    <dbReference type="NCBI Taxonomy" id="1524263"/>
    <lineage>
        <taxon>Bacteria</taxon>
        <taxon>Pseudomonadati</taxon>
        <taxon>Pseudomonadota</taxon>
        <taxon>Alphaproteobacteria</taxon>
        <taxon>Rhodobacterales</taxon>
        <taxon>Roseobacteraceae</taxon>
        <taxon>Actibacterium</taxon>
    </lineage>
</organism>
<dbReference type="InterPro" id="IPR036365">
    <property type="entry name" value="PGBD-like_sf"/>
</dbReference>
<dbReference type="AlphaFoldDB" id="A0A238KM81"/>
<dbReference type="InterPro" id="IPR002477">
    <property type="entry name" value="Peptidoglycan-bd-like"/>
</dbReference>
<feature type="domain" description="Peptidoglycan binding-like" evidence="2">
    <location>
        <begin position="78"/>
        <end position="122"/>
    </location>
</feature>
<keyword evidence="1" id="KW-0732">Signal</keyword>
<evidence type="ECO:0000256" key="1">
    <source>
        <dbReference type="SAM" id="SignalP"/>
    </source>
</evidence>
<name>A0A238KM81_9RHOB</name>
<proteinExistence type="predicted"/>
<protein>
    <submittedName>
        <fullName evidence="3">Putative peptidoglycan binding domain protein</fullName>
    </submittedName>
</protein>
<reference evidence="4" key="1">
    <citation type="submission" date="2017-05" db="EMBL/GenBank/DDBJ databases">
        <authorList>
            <person name="Rodrigo-Torres L."/>
            <person name="Arahal R. D."/>
            <person name="Lucena T."/>
        </authorList>
    </citation>
    <scope>NUCLEOTIDE SEQUENCE [LARGE SCALE GENOMIC DNA]</scope>
    <source>
        <strain evidence="4">CECT 8621</strain>
    </source>
</reference>
<sequence length="461" mass="47767">MLRHQISMAVVAASLVVTPAHRAAADAGDVAAGVLLGVIGSAAVNSANKTKKKTYTSTKTKTVYKKPSISSAQRAQNREVQTSLNYFGFPAGTPDGVVGRNTRSAISQYQAHMGYPPTGQLTEYERTFLVSGYHRSIAGGATTAQMIAASPMGTRGLLKTYQQEAAGIAPTFATAAPVAPVVPQQQGARNTVIVVAPKQEAPAAVAPVEEPIIEAAVPAFGAGGLPNFMGASESVSLASHCNKVSLLTNTNGGFTTEAVMTDANFAMNEQFCLARTYAIAHGEELASKVQGFTKEQIAQQCEAFGPALKDQIAGMSLKPQSEVLQEVGAFVLQSGMSPAQLSGTARICLSVGYRTDNMDVALASALMLNALGEPVYGELMGHHLSQGFGAAKRPDLALAWYEGSLDAIAKGATPVFAPGQPERSGLIRKAAYQLGGGADGAALADPTAPKPVSLPTFSVEN</sequence>
<dbReference type="InterPro" id="IPR036366">
    <property type="entry name" value="PGBDSf"/>
</dbReference>